<evidence type="ECO:0000256" key="3">
    <source>
        <dbReference type="ARBA" id="ARBA00023014"/>
    </source>
</evidence>
<dbReference type="AlphaFoldDB" id="A0A9X3M6U4"/>
<dbReference type="RefSeq" id="WP_269954874.1">
    <property type="nucleotide sequence ID" value="NZ_JAKMUV010000004.1"/>
</dbReference>
<accession>A0A9X3M6U4</accession>
<keyword evidence="2" id="KW-0408">Iron</keyword>
<protein>
    <submittedName>
        <fullName evidence="5">FAD-binding oxidoreductase</fullName>
    </submittedName>
</protein>
<dbReference type="InterPro" id="IPR008333">
    <property type="entry name" value="Cbr1-like_FAD-bd_dom"/>
</dbReference>
<evidence type="ECO:0000256" key="2">
    <source>
        <dbReference type="ARBA" id="ARBA00022714"/>
    </source>
</evidence>
<dbReference type="Proteomes" id="UP001146505">
    <property type="component" value="Unassembled WGS sequence"/>
</dbReference>
<dbReference type="InterPro" id="IPR050415">
    <property type="entry name" value="MRET"/>
</dbReference>
<evidence type="ECO:0000313" key="6">
    <source>
        <dbReference type="Proteomes" id="UP001146505"/>
    </source>
</evidence>
<dbReference type="Gene3D" id="2.40.30.10">
    <property type="entry name" value="Translation factors"/>
    <property type="match status" value="1"/>
</dbReference>
<dbReference type="GO" id="GO:0016491">
    <property type="term" value="F:oxidoreductase activity"/>
    <property type="evidence" value="ECO:0007669"/>
    <property type="project" value="InterPro"/>
</dbReference>
<organism evidence="5 6">
    <name type="scientific">Corynebacterium macclintockiae</name>
    <dbReference type="NCBI Taxonomy" id="2913501"/>
    <lineage>
        <taxon>Bacteria</taxon>
        <taxon>Bacillati</taxon>
        <taxon>Actinomycetota</taxon>
        <taxon>Actinomycetes</taxon>
        <taxon>Mycobacteriales</taxon>
        <taxon>Corynebacteriaceae</taxon>
        <taxon>Corynebacterium</taxon>
    </lineage>
</organism>
<dbReference type="SUPFAM" id="SSF52343">
    <property type="entry name" value="Ferredoxin reductase-like, C-terminal NADP-linked domain"/>
    <property type="match status" value="1"/>
</dbReference>
<evidence type="ECO:0000259" key="4">
    <source>
        <dbReference type="PROSITE" id="PS51384"/>
    </source>
</evidence>
<dbReference type="Pfam" id="PF00970">
    <property type="entry name" value="FAD_binding_6"/>
    <property type="match status" value="1"/>
</dbReference>
<dbReference type="PRINTS" id="PR00410">
    <property type="entry name" value="PHEHYDRXLASE"/>
</dbReference>
<dbReference type="InterPro" id="IPR039261">
    <property type="entry name" value="FNR_nucleotide-bd"/>
</dbReference>
<keyword evidence="2" id="KW-0479">Metal-binding</keyword>
<reference evidence="5" key="1">
    <citation type="submission" date="2022-02" db="EMBL/GenBank/DDBJ databases">
        <title>Corynebacterium sp. from urogenital microbiome.</title>
        <authorList>
            <person name="Cappelli E.A."/>
            <person name="Ribeiro T.G."/>
            <person name="Peixe L."/>
        </authorList>
    </citation>
    <scope>NUCLEOTIDE SEQUENCE</scope>
    <source>
        <strain evidence="5">C9Ua_112</strain>
    </source>
</reference>
<dbReference type="EMBL" id="JAKMUV010000004">
    <property type="protein sequence ID" value="MCZ9304997.1"/>
    <property type="molecule type" value="Genomic_DNA"/>
</dbReference>
<dbReference type="InterPro" id="IPR001433">
    <property type="entry name" value="OxRdtase_FAD/NAD-bd"/>
</dbReference>
<comment type="cofactor">
    <cofactor evidence="1">
        <name>FAD</name>
        <dbReference type="ChEBI" id="CHEBI:57692"/>
    </cofactor>
</comment>
<name>A0A9X3M6U4_9CORY</name>
<feature type="domain" description="FAD-binding FR-type" evidence="4">
    <location>
        <begin position="159"/>
        <end position="257"/>
    </location>
</feature>
<evidence type="ECO:0000313" key="5">
    <source>
        <dbReference type="EMBL" id="MCZ9304997.1"/>
    </source>
</evidence>
<dbReference type="PROSITE" id="PS51384">
    <property type="entry name" value="FAD_FR"/>
    <property type="match status" value="1"/>
</dbReference>
<dbReference type="GO" id="GO:0051537">
    <property type="term" value="F:2 iron, 2 sulfur cluster binding"/>
    <property type="evidence" value="ECO:0007669"/>
    <property type="project" value="UniProtKB-KW"/>
</dbReference>
<keyword evidence="3" id="KW-0411">Iron-sulfur</keyword>
<keyword evidence="6" id="KW-1185">Reference proteome</keyword>
<sequence length="392" mass="43183">MARHSSSEEYTFAELLALIEEHRHDLVELTRTKLHDMHLTPTVVHFPHPADAEYSNPSPSFSETMELDEAYLDRTIRFILRGITHGGEFAPAQGEFLVATGKDFRKFGVAAEHYAALESALVEAVGEHIGVTKKLSDTINLGCSLLAYGAIEDEEAAVPATSAAQVLEVLHPCDAIAVIRVQMDPPLPYWSGQHVEVRTPHTPQMWRALSPAIPYNEDGLVEFHVRAIGPFSRGIVENTQVGEQWVVANPYGELQISGNKPVVMVAGSTGLAPVRAILLELVQSGERPPMVQLFFGAQNPEELYEWKGLLGFEDAFDWLDLYLVVEDNAPTPEGFDAYTARGLVGDVAAERGAWRDAEVLITGGPQMKQHTVEAFLRAGADRDQLRFDVPHS</sequence>
<keyword evidence="2" id="KW-0001">2Fe-2S</keyword>
<evidence type="ECO:0000256" key="1">
    <source>
        <dbReference type="ARBA" id="ARBA00001974"/>
    </source>
</evidence>
<dbReference type="SUPFAM" id="SSF63380">
    <property type="entry name" value="Riboflavin synthase domain-like"/>
    <property type="match status" value="1"/>
</dbReference>
<proteinExistence type="predicted"/>
<dbReference type="Pfam" id="PF00175">
    <property type="entry name" value="NAD_binding_1"/>
    <property type="match status" value="1"/>
</dbReference>
<dbReference type="Gene3D" id="3.40.50.80">
    <property type="entry name" value="Nucleotide-binding domain of ferredoxin-NADP reductase (FNR) module"/>
    <property type="match status" value="1"/>
</dbReference>
<dbReference type="PANTHER" id="PTHR47354">
    <property type="entry name" value="NADH OXIDOREDUCTASE HCR"/>
    <property type="match status" value="1"/>
</dbReference>
<dbReference type="PANTHER" id="PTHR47354:SF5">
    <property type="entry name" value="PROTEIN RFBI"/>
    <property type="match status" value="1"/>
</dbReference>
<dbReference type="GeneID" id="301813000"/>
<dbReference type="InterPro" id="IPR017927">
    <property type="entry name" value="FAD-bd_FR_type"/>
</dbReference>
<gene>
    <name evidence="5" type="ORF">L8U58_05520</name>
</gene>
<dbReference type="CDD" id="cd06187">
    <property type="entry name" value="O2ase_reductase_like"/>
    <property type="match status" value="1"/>
</dbReference>
<dbReference type="InterPro" id="IPR017938">
    <property type="entry name" value="Riboflavin_synthase-like_b-brl"/>
</dbReference>
<comment type="caution">
    <text evidence="5">The sequence shown here is derived from an EMBL/GenBank/DDBJ whole genome shotgun (WGS) entry which is preliminary data.</text>
</comment>